<comment type="caution">
    <text evidence="1">The sequence shown here is derived from an EMBL/GenBank/DDBJ whole genome shotgun (WGS) entry which is preliminary data.</text>
</comment>
<evidence type="ECO:0000313" key="2">
    <source>
        <dbReference type="Proteomes" id="UP001605036"/>
    </source>
</evidence>
<proteinExistence type="predicted"/>
<dbReference type="AlphaFoldDB" id="A0ABD1Y4F6"/>
<gene>
    <name evidence="1" type="ORF">R1flu_001849</name>
</gene>
<name>A0ABD1Y4F6_9MARC</name>
<organism evidence="1 2">
    <name type="scientific">Riccia fluitans</name>
    <dbReference type="NCBI Taxonomy" id="41844"/>
    <lineage>
        <taxon>Eukaryota</taxon>
        <taxon>Viridiplantae</taxon>
        <taxon>Streptophyta</taxon>
        <taxon>Embryophyta</taxon>
        <taxon>Marchantiophyta</taxon>
        <taxon>Marchantiopsida</taxon>
        <taxon>Marchantiidae</taxon>
        <taxon>Marchantiales</taxon>
        <taxon>Ricciaceae</taxon>
        <taxon>Riccia</taxon>
    </lineage>
</organism>
<evidence type="ECO:0000313" key="1">
    <source>
        <dbReference type="EMBL" id="KAL2621644.1"/>
    </source>
</evidence>
<protein>
    <submittedName>
        <fullName evidence="1">Uncharacterized protein</fullName>
    </submittedName>
</protein>
<reference evidence="1 2" key="1">
    <citation type="submission" date="2024-09" db="EMBL/GenBank/DDBJ databases">
        <title>Chromosome-scale assembly of Riccia fluitans.</title>
        <authorList>
            <person name="Paukszto L."/>
            <person name="Sawicki J."/>
            <person name="Karawczyk K."/>
            <person name="Piernik-Szablinska J."/>
            <person name="Szczecinska M."/>
            <person name="Mazdziarz M."/>
        </authorList>
    </citation>
    <scope>NUCLEOTIDE SEQUENCE [LARGE SCALE GENOMIC DNA]</scope>
    <source>
        <strain evidence="1">Rf_01</strain>
        <tissue evidence="1">Aerial parts of the thallus</tissue>
    </source>
</reference>
<dbReference type="Proteomes" id="UP001605036">
    <property type="component" value="Unassembled WGS sequence"/>
</dbReference>
<dbReference type="EMBL" id="JBHFFA010000006">
    <property type="protein sequence ID" value="KAL2621644.1"/>
    <property type="molecule type" value="Genomic_DNA"/>
</dbReference>
<sequence>MSQRPRAGLKSPVGYHLSGSICSLQTRDHEAGDTELHLREKCNNRADREFPHGISIHAIGFTSIGEAFWGEGEEAPGFRKVTVVSPIWPSQIDPATQGEDLIPFANVGRNGEFGNGGENGLLNVCSLGHSRPLLQRSGFTRKCLATVIPSGERWKVGLRNSGSLGQGIGLAEGRKVFTHSHLGPACSVETCDEITPCQFCSAWYNSIGRAGQSVNLVPKAFAALQLDGLIVGTSLIAYTHFEGGSATWARRLVAGGANNDHLLLHILPSTCPRLPPPGFAHLAPYSHSFASVGSRSKAVKATPHTPRASWQVDRVDPSCLFHSVILLGLVRSAQWPPFYFAIRNVGSLRQEPAMCLTPSDVAARLIHSLVLTFARRVLCCPACPTSLAIRRTFLAHSSSRAIARSVPSSPHGGPPSGTVSLP</sequence>
<accession>A0ABD1Y4F6</accession>
<keyword evidence="2" id="KW-1185">Reference proteome</keyword>